<feature type="region of interest" description="Disordered" evidence="1">
    <location>
        <begin position="178"/>
        <end position="249"/>
    </location>
</feature>
<gene>
    <name evidence="2" type="ORF">FEQ00_05138</name>
</gene>
<reference evidence="2 3" key="1">
    <citation type="submission" date="2019-06" db="EMBL/GenBank/DDBJ databases">
        <title>Evolution of Burkholderia multivorans in the lungs of Cystic Fibrosis patients.</title>
        <authorList>
            <person name="Moreira L.M."/>
        </authorList>
    </citation>
    <scope>NUCLEOTIDE SEQUENCE [LARGE SCALE GENOMIC DNA]</scope>
    <source>
        <strain evidence="2 3">VC13239</strain>
    </source>
</reference>
<accession>A0ABU2E9Z0</accession>
<evidence type="ECO:0000313" key="2">
    <source>
        <dbReference type="EMBL" id="MDR8756700.1"/>
    </source>
</evidence>
<comment type="caution">
    <text evidence="2">The sequence shown here is derived from an EMBL/GenBank/DDBJ whole genome shotgun (WGS) entry which is preliminary data.</text>
</comment>
<name>A0ABU2E9Z0_9BURK</name>
<dbReference type="EMBL" id="VJSY01000046">
    <property type="protein sequence ID" value="MDR8756700.1"/>
    <property type="molecule type" value="Genomic_DNA"/>
</dbReference>
<evidence type="ECO:0000256" key="1">
    <source>
        <dbReference type="SAM" id="MobiDB-lite"/>
    </source>
</evidence>
<evidence type="ECO:0000313" key="3">
    <source>
        <dbReference type="Proteomes" id="UP001248067"/>
    </source>
</evidence>
<protein>
    <submittedName>
        <fullName evidence="2">Uncharacterized protein</fullName>
    </submittedName>
</protein>
<proteinExistence type="predicted"/>
<keyword evidence="3" id="KW-1185">Reference proteome</keyword>
<organism evidence="2 3">
    <name type="scientific">Burkholderia pseudomultivorans</name>
    <dbReference type="NCBI Taxonomy" id="1207504"/>
    <lineage>
        <taxon>Bacteria</taxon>
        <taxon>Pseudomonadati</taxon>
        <taxon>Pseudomonadota</taxon>
        <taxon>Betaproteobacteria</taxon>
        <taxon>Burkholderiales</taxon>
        <taxon>Burkholderiaceae</taxon>
        <taxon>Burkholderia</taxon>
        <taxon>Burkholderia cepacia complex</taxon>
    </lineage>
</organism>
<dbReference type="Proteomes" id="UP001248067">
    <property type="component" value="Unassembled WGS sequence"/>
</dbReference>
<feature type="compositionally biased region" description="Basic and acidic residues" evidence="1">
    <location>
        <begin position="240"/>
        <end position="249"/>
    </location>
</feature>
<sequence length="249" mass="28674">MRRHEREARVEPVVGEQRLDALLRHRVDRQHEVRMVRLERIDERAAQVGREGRHHREPQRTAAEIGSVVQRALPRVEFVQRRTRMPRIDLAELGQAHRTARAVEQRHAERFLELTHLLRQRRLRHVQRVGRAREVAVLGDGQEIADMAKKHRDPGIGFSNEHHNEPVLDAMVRFPHHTPTRSRALPPRRAACPGPSAAARRATVRRPPDPGTPRDSPGAPHRFIRRACLPAPIPPTPRSRRPDAAGRRR</sequence>